<protein>
    <submittedName>
        <fullName evidence="2">Uncharacterized protein</fullName>
    </submittedName>
</protein>
<dbReference type="EMBL" id="PQXJ01000003">
    <property type="protein sequence ID" value="TGO70132.1"/>
    <property type="molecule type" value="Genomic_DNA"/>
</dbReference>
<dbReference type="AlphaFoldDB" id="A0A4Z1JFL5"/>
<feature type="compositionally biased region" description="Low complexity" evidence="1">
    <location>
        <begin position="11"/>
        <end position="22"/>
    </location>
</feature>
<accession>A0A4Z1JFL5</accession>
<evidence type="ECO:0000256" key="1">
    <source>
        <dbReference type="SAM" id="MobiDB-lite"/>
    </source>
</evidence>
<dbReference type="Proteomes" id="UP000297452">
    <property type="component" value="Unassembled WGS sequence"/>
</dbReference>
<feature type="region of interest" description="Disordered" evidence="1">
    <location>
        <begin position="1"/>
        <end position="24"/>
    </location>
</feature>
<sequence length="84" mass="9112">MSGSLSTILQSSNSRHSSTSNTEHLGHTQYCNLCSGRVVEMVEERTASMIPYGRRASKGTPIVAISLADNIARTLYLLLASQLE</sequence>
<gene>
    <name evidence="2" type="ORF">BOTNAR_0003g00250</name>
</gene>
<organism evidence="2 3">
    <name type="scientific">Botryotinia narcissicola</name>
    <dbReference type="NCBI Taxonomy" id="278944"/>
    <lineage>
        <taxon>Eukaryota</taxon>
        <taxon>Fungi</taxon>
        <taxon>Dikarya</taxon>
        <taxon>Ascomycota</taxon>
        <taxon>Pezizomycotina</taxon>
        <taxon>Leotiomycetes</taxon>
        <taxon>Helotiales</taxon>
        <taxon>Sclerotiniaceae</taxon>
        <taxon>Botryotinia</taxon>
    </lineage>
</organism>
<proteinExistence type="predicted"/>
<comment type="caution">
    <text evidence="2">The sequence shown here is derived from an EMBL/GenBank/DDBJ whole genome shotgun (WGS) entry which is preliminary data.</text>
</comment>
<evidence type="ECO:0000313" key="2">
    <source>
        <dbReference type="EMBL" id="TGO70132.1"/>
    </source>
</evidence>
<reference evidence="2 3" key="1">
    <citation type="submission" date="2017-12" db="EMBL/GenBank/DDBJ databases">
        <title>Comparative genomics of Botrytis spp.</title>
        <authorList>
            <person name="Valero-Jimenez C.A."/>
            <person name="Tapia P."/>
            <person name="Veloso J."/>
            <person name="Silva-Moreno E."/>
            <person name="Staats M."/>
            <person name="Valdes J.H."/>
            <person name="Van Kan J.A.L."/>
        </authorList>
    </citation>
    <scope>NUCLEOTIDE SEQUENCE [LARGE SCALE GENOMIC DNA]</scope>
    <source>
        <strain evidence="2 3">MUCL2120</strain>
    </source>
</reference>
<keyword evidence="3" id="KW-1185">Reference proteome</keyword>
<feature type="compositionally biased region" description="Polar residues" evidence="1">
    <location>
        <begin position="1"/>
        <end position="10"/>
    </location>
</feature>
<name>A0A4Z1JFL5_9HELO</name>
<evidence type="ECO:0000313" key="3">
    <source>
        <dbReference type="Proteomes" id="UP000297452"/>
    </source>
</evidence>